<dbReference type="Proteomes" id="UP000011721">
    <property type="component" value="Chromosome"/>
</dbReference>
<dbReference type="InterPro" id="IPR010131">
    <property type="entry name" value="MdtP/NodT-like"/>
</dbReference>
<dbReference type="GO" id="GO:0015562">
    <property type="term" value="F:efflux transmembrane transporter activity"/>
    <property type="evidence" value="ECO:0007669"/>
    <property type="project" value="InterPro"/>
</dbReference>
<dbReference type="HOGENOM" id="CLU_012817_13_1_7"/>
<comment type="similarity">
    <text evidence="1 2">Belongs to the outer membrane factor (OMF) (TC 1.B.17) family.</text>
</comment>
<reference evidence="4" key="1">
    <citation type="journal article" date="2013" name="Stand. Genomic Sci.">
        <title>Complete genome sequence of Desulfocapsa sulfexigens, a marine deltaproteobacterium specialized in disproportionating inorganic sulfur compounds.</title>
        <authorList>
            <person name="Finster K.W."/>
            <person name="Kjeldsen K.U."/>
            <person name="Kube M."/>
            <person name="Reinhardt R."/>
            <person name="Mussmann M."/>
            <person name="Amann R."/>
            <person name="Schreiber L."/>
        </authorList>
    </citation>
    <scope>NUCLEOTIDE SEQUENCE [LARGE SCALE GENOMIC DNA]</scope>
    <source>
        <strain evidence="4">DSM 10523 / SB164P1</strain>
    </source>
</reference>
<dbReference type="STRING" id="1167006.UWK_01361"/>
<organism evidence="3 4">
    <name type="scientific">Desulfocapsa sulfexigens (strain DSM 10523 / SB164P1)</name>
    <dbReference type="NCBI Taxonomy" id="1167006"/>
    <lineage>
        <taxon>Bacteria</taxon>
        <taxon>Pseudomonadati</taxon>
        <taxon>Thermodesulfobacteriota</taxon>
        <taxon>Desulfobulbia</taxon>
        <taxon>Desulfobulbales</taxon>
        <taxon>Desulfocapsaceae</taxon>
        <taxon>Desulfocapsa</taxon>
    </lineage>
</organism>
<dbReference type="KEGG" id="dsf:UWK_01361"/>
<protein>
    <submittedName>
        <fullName evidence="3">Efflux transporter, outer membrane factor lipoprotein, NodT family</fullName>
    </submittedName>
</protein>
<keyword evidence="2" id="KW-0472">Membrane</keyword>
<evidence type="ECO:0000256" key="1">
    <source>
        <dbReference type="ARBA" id="ARBA00007613"/>
    </source>
</evidence>
<dbReference type="eggNOG" id="COG1538">
    <property type="taxonomic scope" value="Bacteria"/>
</dbReference>
<keyword evidence="2" id="KW-1134">Transmembrane beta strand</keyword>
<dbReference type="RefSeq" id="WP_015403613.1">
    <property type="nucleotide sequence ID" value="NC_020304.1"/>
</dbReference>
<proteinExistence type="inferred from homology"/>
<evidence type="ECO:0000313" key="3">
    <source>
        <dbReference type="EMBL" id="AGF77922.1"/>
    </source>
</evidence>
<dbReference type="PANTHER" id="PTHR30203:SF33">
    <property type="entry name" value="BLR4455 PROTEIN"/>
    <property type="match status" value="1"/>
</dbReference>
<dbReference type="GO" id="GO:0005886">
    <property type="term" value="C:plasma membrane"/>
    <property type="evidence" value="ECO:0007669"/>
    <property type="project" value="UniProtKB-SubCell"/>
</dbReference>
<feature type="chain" id="PRO_5001441130" evidence="2">
    <location>
        <begin position="28"/>
        <end position="469"/>
    </location>
</feature>
<keyword evidence="2" id="KW-0812">Transmembrane</keyword>
<evidence type="ECO:0000313" key="4">
    <source>
        <dbReference type="Proteomes" id="UP000011721"/>
    </source>
</evidence>
<comment type="subcellular location">
    <subcellularLocation>
        <location evidence="2">Cell membrane</location>
        <topology evidence="2">Lipid-anchor</topology>
    </subcellularLocation>
</comment>
<keyword evidence="4" id="KW-1185">Reference proteome</keyword>
<evidence type="ECO:0000256" key="2">
    <source>
        <dbReference type="RuleBase" id="RU362097"/>
    </source>
</evidence>
<dbReference type="NCBIfam" id="TIGR01845">
    <property type="entry name" value="outer_NodT"/>
    <property type="match status" value="1"/>
</dbReference>
<dbReference type="PANTHER" id="PTHR30203">
    <property type="entry name" value="OUTER MEMBRANE CATION EFFLUX PROTEIN"/>
    <property type="match status" value="1"/>
</dbReference>
<accession>M1P8D4</accession>
<dbReference type="SUPFAM" id="SSF56954">
    <property type="entry name" value="Outer membrane efflux proteins (OEP)"/>
    <property type="match status" value="1"/>
</dbReference>
<sequence>MSTGHLLSQAHCFLFCLLSLVSFSACSHIVQDDVQPSVVAEPSYTISHHQALEKLPTKWWQVFDDPLLDAYIEQALANNFTLQEGFARLKQARSIQNQAGSQLYPTLDGRVRAESEWEAENTRTDSNRIELDLSWEVDLWGRLSSVAQATSFETFAAEDELQGLALLLSVEVADTYFQLVVQYLYQQLLQRQIEANTISLNVIRLRFANGLVSLVDVYQQKQLLAAVKAELPVSEARNIILQNRLHVLLGQPPESTPLVFRQTFPEIPALPMLGIPADLLQNRPDLRQLQRELVAADYRVAEAVADRLPALKIGGSAAFISGDFITALFADALATIVDWGGKKSEVEKKKAMVEEKTARYSQRYLVAIEEVENSLWQERKHEQLLTALAEQLMISKATLRESRSRYIQGMTDYIPVLTALVSFQKLEINILQRKQEKISYRLLLYRALGTDVLGSDRDALLIDNSKNLL</sequence>
<keyword evidence="2" id="KW-0564">Palmitate</keyword>
<dbReference type="EMBL" id="CP003985">
    <property type="protein sequence ID" value="AGF77922.1"/>
    <property type="molecule type" value="Genomic_DNA"/>
</dbReference>
<keyword evidence="2 3" id="KW-0449">Lipoprotein</keyword>
<dbReference type="OrthoDB" id="9770517at2"/>
<dbReference type="Gene3D" id="2.20.200.10">
    <property type="entry name" value="Outer membrane efflux proteins (OEP)"/>
    <property type="match status" value="1"/>
</dbReference>
<dbReference type="Pfam" id="PF02321">
    <property type="entry name" value="OEP"/>
    <property type="match status" value="2"/>
</dbReference>
<dbReference type="InterPro" id="IPR003423">
    <property type="entry name" value="OMP_efflux"/>
</dbReference>
<dbReference type="AlphaFoldDB" id="M1P8D4"/>
<gene>
    <name evidence="3" type="ordered locus">UWK_01361</name>
</gene>
<keyword evidence="2" id="KW-0732">Signal</keyword>
<dbReference type="Gene3D" id="1.20.1600.10">
    <property type="entry name" value="Outer membrane efflux proteins (OEP)"/>
    <property type="match status" value="1"/>
</dbReference>
<name>M1P8D4_DESSD</name>
<feature type="signal peptide" evidence="2">
    <location>
        <begin position="1"/>
        <end position="27"/>
    </location>
</feature>